<reference evidence="2 3" key="1">
    <citation type="submission" date="2016-07" db="EMBL/GenBank/DDBJ databases">
        <title>Pervasive Adenine N6-methylation of Active Genes in Fungi.</title>
        <authorList>
            <consortium name="DOE Joint Genome Institute"/>
            <person name="Mondo S.J."/>
            <person name="Dannebaum R.O."/>
            <person name="Kuo R.C."/>
            <person name="Labutti K."/>
            <person name="Haridas S."/>
            <person name="Kuo A."/>
            <person name="Salamov A."/>
            <person name="Ahrendt S.R."/>
            <person name="Lipzen A."/>
            <person name="Sullivan W."/>
            <person name="Andreopoulos W.B."/>
            <person name="Clum A."/>
            <person name="Lindquist E."/>
            <person name="Daum C."/>
            <person name="Ramamoorthy G.K."/>
            <person name="Gryganskyi A."/>
            <person name="Culley D."/>
            <person name="Magnuson J.K."/>
            <person name="James T.Y."/>
            <person name="O'Malley M.A."/>
            <person name="Stajich J.E."/>
            <person name="Spatafora J.W."/>
            <person name="Visel A."/>
            <person name="Grigoriev I.V."/>
        </authorList>
    </citation>
    <scope>NUCLEOTIDE SEQUENCE [LARGE SCALE GENOMIC DNA]</scope>
    <source>
        <strain evidence="2 3">NRRL 1336</strain>
    </source>
</reference>
<dbReference type="Proteomes" id="UP000193560">
    <property type="component" value="Unassembled WGS sequence"/>
</dbReference>
<dbReference type="AlphaFoldDB" id="A0A1X2J310"/>
<feature type="region of interest" description="Disordered" evidence="1">
    <location>
        <begin position="46"/>
        <end position="82"/>
    </location>
</feature>
<feature type="region of interest" description="Disordered" evidence="1">
    <location>
        <begin position="150"/>
        <end position="177"/>
    </location>
</feature>
<proteinExistence type="predicted"/>
<name>A0A1X2J310_9FUNG</name>
<keyword evidence="3" id="KW-1185">Reference proteome</keyword>
<sequence>MIFSWFTSSSSLQTYDIYEPNQENQLQQPSSIPFTKEEDGWVQIITPTENDQQVPDGKERKVNEKDQAENFKDDAHDTTTTTAVPVADTAIESKKMSRQQRRYQARLAQQQALKKQKQVAGEEQLKTAMKLGQQRKSRQKQWVDKWIQSYDSPHSNSVASASSCLSTRSTSLTAGLD</sequence>
<organism evidence="2 3">
    <name type="scientific">Absidia repens</name>
    <dbReference type="NCBI Taxonomy" id="90262"/>
    <lineage>
        <taxon>Eukaryota</taxon>
        <taxon>Fungi</taxon>
        <taxon>Fungi incertae sedis</taxon>
        <taxon>Mucoromycota</taxon>
        <taxon>Mucoromycotina</taxon>
        <taxon>Mucoromycetes</taxon>
        <taxon>Mucorales</taxon>
        <taxon>Cunninghamellaceae</taxon>
        <taxon>Absidia</taxon>
    </lineage>
</organism>
<accession>A0A1X2J310</accession>
<feature type="compositionally biased region" description="Low complexity" evidence="1">
    <location>
        <begin position="152"/>
        <end position="177"/>
    </location>
</feature>
<evidence type="ECO:0000313" key="2">
    <source>
        <dbReference type="EMBL" id="ORZ26175.1"/>
    </source>
</evidence>
<evidence type="ECO:0000256" key="1">
    <source>
        <dbReference type="SAM" id="MobiDB-lite"/>
    </source>
</evidence>
<gene>
    <name evidence="2" type="ORF">BCR42DRAFT_445866</name>
</gene>
<evidence type="ECO:0000313" key="3">
    <source>
        <dbReference type="Proteomes" id="UP000193560"/>
    </source>
</evidence>
<dbReference type="EMBL" id="MCGE01000001">
    <property type="protein sequence ID" value="ORZ26175.1"/>
    <property type="molecule type" value="Genomic_DNA"/>
</dbReference>
<comment type="caution">
    <text evidence="2">The sequence shown here is derived from an EMBL/GenBank/DDBJ whole genome shotgun (WGS) entry which is preliminary data.</text>
</comment>
<protein>
    <submittedName>
        <fullName evidence="2">Uncharacterized protein</fullName>
    </submittedName>
</protein>
<feature type="compositionally biased region" description="Basic and acidic residues" evidence="1">
    <location>
        <begin position="56"/>
        <end position="77"/>
    </location>
</feature>